<dbReference type="EMBL" id="JAFFZN010000032">
    <property type="protein sequence ID" value="MBO8189186.1"/>
    <property type="molecule type" value="Genomic_DNA"/>
</dbReference>
<dbReference type="Gene3D" id="1.10.260.40">
    <property type="entry name" value="lambda repressor-like DNA-binding domains"/>
    <property type="match status" value="1"/>
</dbReference>
<dbReference type="RefSeq" id="WP_209267956.1">
    <property type="nucleotide sequence ID" value="NZ_JAFFZN010000032.1"/>
</dbReference>
<proteinExistence type="predicted"/>
<dbReference type="SMART" id="SM00530">
    <property type="entry name" value="HTH_XRE"/>
    <property type="match status" value="2"/>
</dbReference>
<sequence length="198" mass="22335">MGRSDGPLCTENDSVADLARWLREQRQRAQLSYEEMAALTPFSASTLSRAAKGHGVPRQAVVEAYARACDADVRRARNLWRMARREVLQEGPPAFRAFRPEIVSTFADLHTAMLALRQWSGSPSLKELEVRAGDNGELPHSTLHRVLRGESLPHRHHVLAFVRACGESGAAAQQWAAAWDRAQRDTRRETFWWPGRLD</sequence>
<protein>
    <submittedName>
        <fullName evidence="2">Helix-turn-helix domain-containing protein</fullName>
    </submittedName>
</protein>
<evidence type="ECO:0000313" key="3">
    <source>
        <dbReference type="Proteomes" id="UP001518976"/>
    </source>
</evidence>
<evidence type="ECO:0000313" key="2">
    <source>
        <dbReference type="EMBL" id="MBO8189186.1"/>
    </source>
</evidence>
<dbReference type="PROSITE" id="PS50943">
    <property type="entry name" value="HTH_CROC1"/>
    <property type="match status" value="1"/>
</dbReference>
<dbReference type="Pfam" id="PF13560">
    <property type="entry name" value="HTH_31"/>
    <property type="match status" value="1"/>
</dbReference>
<gene>
    <name evidence="2" type="ORF">JW592_27565</name>
</gene>
<accession>A0ABS3X285</accession>
<comment type="caution">
    <text evidence="2">The sequence shown here is derived from an EMBL/GenBank/DDBJ whole genome shotgun (WGS) entry which is preliminary data.</text>
</comment>
<organism evidence="2 3">
    <name type="scientific">Streptomyces spirodelae</name>
    <dbReference type="NCBI Taxonomy" id="2812904"/>
    <lineage>
        <taxon>Bacteria</taxon>
        <taxon>Bacillati</taxon>
        <taxon>Actinomycetota</taxon>
        <taxon>Actinomycetes</taxon>
        <taxon>Kitasatosporales</taxon>
        <taxon>Streptomycetaceae</taxon>
        <taxon>Streptomyces</taxon>
    </lineage>
</organism>
<feature type="domain" description="HTH cro/C1-type" evidence="1">
    <location>
        <begin position="22"/>
        <end position="76"/>
    </location>
</feature>
<name>A0ABS3X285_9ACTN</name>
<keyword evidence="3" id="KW-1185">Reference proteome</keyword>
<dbReference type="CDD" id="cd00093">
    <property type="entry name" value="HTH_XRE"/>
    <property type="match status" value="1"/>
</dbReference>
<evidence type="ECO:0000259" key="1">
    <source>
        <dbReference type="PROSITE" id="PS50943"/>
    </source>
</evidence>
<dbReference type="Proteomes" id="UP001518976">
    <property type="component" value="Unassembled WGS sequence"/>
</dbReference>
<dbReference type="InterPro" id="IPR010982">
    <property type="entry name" value="Lambda_DNA-bd_dom_sf"/>
</dbReference>
<dbReference type="InterPro" id="IPR001387">
    <property type="entry name" value="Cro/C1-type_HTH"/>
</dbReference>
<dbReference type="SUPFAM" id="SSF47413">
    <property type="entry name" value="lambda repressor-like DNA-binding domains"/>
    <property type="match status" value="1"/>
</dbReference>
<reference evidence="2 3" key="1">
    <citation type="submission" date="2021-02" db="EMBL/GenBank/DDBJ databases">
        <title>Streptomyces spirodelae sp. nov., isolated from duckweed.</title>
        <authorList>
            <person name="Saimee Y."/>
            <person name="Duangmal K."/>
        </authorList>
    </citation>
    <scope>NUCLEOTIDE SEQUENCE [LARGE SCALE GENOMIC DNA]</scope>
    <source>
        <strain evidence="2 3">DW4-2</strain>
    </source>
</reference>